<dbReference type="OrthoDB" id="3699836at2759"/>
<keyword evidence="8" id="KW-1185">Reference proteome</keyword>
<evidence type="ECO:0000256" key="5">
    <source>
        <dbReference type="ARBA" id="ARBA00023242"/>
    </source>
</evidence>
<comment type="subcellular location">
    <subcellularLocation>
        <location evidence="1">Nucleus</location>
    </subcellularLocation>
</comment>
<name>A0A2P7YMN0_9PEZI</name>
<evidence type="ECO:0000313" key="7">
    <source>
        <dbReference type="EMBL" id="PSK37228.1"/>
    </source>
</evidence>
<dbReference type="EMBL" id="NHZQ01000412">
    <property type="protein sequence ID" value="PSK37228.1"/>
    <property type="molecule type" value="Genomic_DNA"/>
</dbReference>
<dbReference type="GO" id="GO:0008270">
    <property type="term" value="F:zinc ion binding"/>
    <property type="evidence" value="ECO:0007669"/>
    <property type="project" value="UniProtKB-KW"/>
</dbReference>
<keyword evidence="2" id="KW-0479">Metal-binding</keyword>
<dbReference type="GO" id="GO:0005634">
    <property type="term" value="C:nucleus"/>
    <property type="evidence" value="ECO:0007669"/>
    <property type="project" value="UniProtKB-SubCell"/>
</dbReference>
<keyword evidence="3" id="KW-0863">Zinc-finger</keyword>
<dbReference type="AlphaFoldDB" id="A0A2P7YMN0"/>
<dbReference type="InterPro" id="IPR052035">
    <property type="entry name" value="ZnF_BED_domain_contain"/>
</dbReference>
<feature type="domain" description="HAT C-terminal dimerisation" evidence="6">
    <location>
        <begin position="629"/>
        <end position="709"/>
    </location>
</feature>
<dbReference type="SUPFAM" id="SSF53098">
    <property type="entry name" value="Ribonuclease H-like"/>
    <property type="match status" value="1"/>
</dbReference>
<evidence type="ECO:0000256" key="1">
    <source>
        <dbReference type="ARBA" id="ARBA00004123"/>
    </source>
</evidence>
<keyword evidence="5" id="KW-0539">Nucleus</keyword>
<evidence type="ECO:0000259" key="6">
    <source>
        <dbReference type="Pfam" id="PF05699"/>
    </source>
</evidence>
<evidence type="ECO:0000256" key="4">
    <source>
        <dbReference type="ARBA" id="ARBA00022833"/>
    </source>
</evidence>
<proteinExistence type="predicted"/>
<evidence type="ECO:0000256" key="2">
    <source>
        <dbReference type="ARBA" id="ARBA00022723"/>
    </source>
</evidence>
<reference evidence="7 8" key="1">
    <citation type="submission" date="2017-05" db="EMBL/GenBank/DDBJ databases">
        <title>Draft genome sequence of Elsinoe australis.</title>
        <authorList>
            <person name="Cheng Q."/>
        </authorList>
    </citation>
    <scope>NUCLEOTIDE SEQUENCE [LARGE SCALE GENOMIC DNA]</scope>
    <source>
        <strain evidence="7 8">NL1</strain>
    </source>
</reference>
<dbReference type="InterPro" id="IPR012337">
    <property type="entry name" value="RNaseH-like_sf"/>
</dbReference>
<accession>A0A2P7YMN0</accession>
<protein>
    <recommendedName>
        <fullName evidence="6">HAT C-terminal dimerisation domain-containing protein</fullName>
    </recommendedName>
</protein>
<dbReference type="PANTHER" id="PTHR46481:SF10">
    <property type="entry name" value="ZINC FINGER BED DOMAIN-CONTAINING PROTEIN 39"/>
    <property type="match status" value="1"/>
</dbReference>
<dbReference type="Proteomes" id="UP000243723">
    <property type="component" value="Unassembled WGS sequence"/>
</dbReference>
<dbReference type="InterPro" id="IPR008906">
    <property type="entry name" value="HATC_C_dom"/>
</dbReference>
<evidence type="ECO:0000313" key="8">
    <source>
        <dbReference type="Proteomes" id="UP000243723"/>
    </source>
</evidence>
<organism evidence="7 8">
    <name type="scientific">Elsinoe australis</name>
    <dbReference type="NCBI Taxonomy" id="40998"/>
    <lineage>
        <taxon>Eukaryota</taxon>
        <taxon>Fungi</taxon>
        <taxon>Dikarya</taxon>
        <taxon>Ascomycota</taxon>
        <taxon>Pezizomycotina</taxon>
        <taxon>Dothideomycetes</taxon>
        <taxon>Dothideomycetidae</taxon>
        <taxon>Myriangiales</taxon>
        <taxon>Elsinoaceae</taxon>
        <taxon>Elsinoe</taxon>
    </lineage>
</organism>
<dbReference type="Pfam" id="PF05699">
    <property type="entry name" value="Dimer_Tnp_hAT"/>
    <property type="match status" value="1"/>
</dbReference>
<dbReference type="PANTHER" id="PTHR46481">
    <property type="entry name" value="ZINC FINGER BED DOMAIN-CONTAINING PROTEIN 4"/>
    <property type="match status" value="1"/>
</dbReference>
<evidence type="ECO:0000256" key="3">
    <source>
        <dbReference type="ARBA" id="ARBA00022771"/>
    </source>
</evidence>
<sequence>MSSLANSSGLFNSHNAITLDPQNPAFSAEHCVDSFRLRGEQYFRKIPTASKTGTRKRTSAVWAHGEALVRASDQKEVYYCYICECEKKQQKLPVLCGTKGGIDHMMMHGYDRDGARVEGSRTGLKRRSLFSNLVTTVNYDVLKRLFIRWIVYCQIAFTILENDYFTELLTFMNASLADLLPRAASTLRSWIMDEYVEHKKRVQHEIGLAQSDIHLSFDMWTALNGTAVLSIYGHWISPAGKRINKLLAFRRVYNKHTGEHQGEMIVEVSKEYGIEHRIGYLIGDNITSNDVAVHTVLSRMYPELSTKDRMSCRIRCLGHIVNLCATALILGKGKKSGDKQLHQKATRGDSEGCDEIWRGRGPVGRLHNIVQYVRWSPQRRQEFMACKNGSDLAEFDQLELLQDNATRWNSFYTAIGRALTVRERIDLFCRQHKPDKATPGLRKDILTAAHWQQLDKIHDCLKTFEVATLATQGSRPFFYQWFQMLAWLLHEIDNWRVQFEEDAARDVTFKLLSECCTAAWQKCEKYYRMADQTPIVYAAIMLDPREKRQWFVDEWGEGTVEQKAWILQVELQVKAIWRDNYKLMACDTAAEGVEMEPQDPSDDPHQRLRDYMHKRRRLNSSQDPYDQFEAYLGTDPIPCDDSFDPIAYWIGRQRSTPQLAKFALDCLAIPCMSDDAERSFSAGRDLITYHRNRLSADIVEATQCLRNWYGPPLQSE</sequence>
<comment type="caution">
    <text evidence="7">The sequence shown here is derived from an EMBL/GenBank/DDBJ whole genome shotgun (WGS) entry which is preliminary data.</text>
</comment>
<keyword evidence="4" id="KW-0862">Zinc</keyword>
<dbReference type="STRING" id="40998.A0A2P7YMN0"/>
<gene>
    <name evidence="7" type="ORF">B9Z65_1970</name>
</gene>
<dbReference type="GO" id="GO:0046983">
    <property type="term" value="F:protein dimerization activity"/>
    <property type="evidence" value="ECO:0007669"/>
    <property type="project" value="InterPro"/>
</dbReference>